<feature type="domain" description="ABC transporter" evidence="8">
    <location>
        <begin position="313"/>
        <end position="525"/>
    </location>
</feature>
<evidence type="ECO:0000256" key="5">
    <source>
        <dbReference type="ARBA" id="ARBA00022989"/>
    </source>
</evidence>
<feature type="transmembrane region" description="Helical" evidence="7">
    <location>
        <begin position="221"/>
        <end position="246"/>
    </location>
</feature>
<gene>
    <name evidence="10" type="ORF">L332_11870</name>
</gene>
<keyword evidence="4" id="KW-0067">ATP-binding</keyword>
<feature type="domain" description="ABC transporter" evidence="8">
    <location>
        <begin position="882"/>
        <end position="1128"/>
    </location>
</feature>
<evidence type="ECO:0000313" key="11">
    <source>
        <dbReference type="Proteomes" id="UP000016462"/>
    </source>
</evidence>
<feature type="domain" description="ABC transmembrane type-1" evidence="9">
    <location>
        <begin position="573"/>
        <end position="850"/>
    </location>
</feature>
<dbReference type="Gene3D" id="3.40.50.300">
    <property type="entry name" value="P-loop containing nucleotide triphosphate hydrolases"/>
    <property type="match status" value="2"/>
</dbReference>
<proteinExistence type="predicted"/>
<dbReference type="PROSITE" id="PS50893">
    <property type="entry name" value="ABC_TRANSPORTER_2"/>
    <property type="match status" value="2"/>
</dbReference>
<dbReference type="GO" id="GO:0016887">
    <property type="term" value="F:ATP hydrolysis activity"/>
    <property type="evidence" value="ECO:0007669"/>
    <property type="project" value="InterPro"/>
</dbReference>
<feature type="transmembrane region" description="Helical" evidence="7">
    <location>
        <begin position="139"/>
        <end position="159"/>
    </location>
</feature>
<dbReference type="GO" id="GO:0005886">
    <property type="term" value="C:plasma membrane"/>
    <property type="evidence" value="ECO:0007669"/>
    <property type="project" value="UniProtKB-SubCell"/>
</dbReference>
<keyword evidence="3" id="KW-0547">Nucleotide-binding</keyword>
<accession>U1LD43</accession>
<keyword evidence="5 7" id="KW-1133">Transmembrane helix</keyword>
<evidence type="ECO:0000256" key="3">
    <source>
        <dbReference type="ARBA" id="ARBA00022741"/>
    </source>
</evidence>
<dbReference type="InterPro" id="IPR039421">
    <property type="entry name" value="Type_1_exporter"/>
</dbReference>
<dbReference type="Pfam" id="PF00664">
    <property type="entry name" value="ABC_membrane"/>
    <property type="match status" value="1"/>
</dbReference>
<dbReference type="EMBL" id="ASHR01000010">
    <property type="protein sequence ID" value="ERG65133.1"/>
    <property type="molecule type" value="Genomic_DNA"/>
</dbReference>
<keyword evidence="11" id="KW-1185">Reference proteome</keyword>
<dbReference type="GO" id="GO:0140359">
    <property type="term" value="F:ABC-type transporter activity"/>
    <property type="evidence" value="ECO:0007669"/>
    <property type="project" value="InterPro"/>
</dbReference>
<protein>
    <submittedName>
        <fullName evidence="10">Uncharacterized protein</fullName>
    </submittedName>
</protein>
<feature type="transmembrane region" description="Helical" evidence="7">
    <location>
        <begin position="791"/>
        <end position="816"/>
    </location>
</feature>
<dbReference type="InterPro" id="IPR003593">
    <property type="entry name" value="AAA+_ATPase"/>
</dbReference>
<dbReference type="InterPro" id="IPR011527">
    <property type="entry name" value="ABC1_TM_dom"/>
</dbReference>
<dbReference type="Gene3D" id="1.20.1560.10">
    <property type="entry name" value="ABC transporter type 1, transmembrane domain"/>
    <property type="match status" value="2"/>
</dbReference>
<feature type="transmembrane region" description="Helical" evidence="7">
    <location>
        <begin position="714"/>
        <end position="733"/>
    </location>
</feature>
<organism evidence="10 11">
    <name type="scientific">Agrococcus pavilionensis RW1</name>
    <dbReference type="NCBI Taxonomy" id="1330458"/>
    <lineage>
        <taxon>Bacteria</taxon>
        <taxon>Bacillati</taxon>
        <taxon>Actinomycetota</taxon>
        <taxon>Actinomycetes</taxon>
        <taxon>Micrococcales</taxon>
        <taxon>Microbacteriaceae</taxon>
        <taxon>Agrococcus</taxon>
    </lineage>
</organism>
<evidence type="ECO:0000259" key="9">
    <source>
        <dbReference type="PROSITE" id="PS50929"/>
    </source>
</evidence>
<dbReference type="SMART" id="SM00382">
    <property type="entry name" value="AAA"/>
    <property type="match status" value="2"/>
</dbReference>
<dbReference type="SUPFAM" id="SSF52540">
    <property type="entry name" value="P-loop containing nucleoside triphosphate hydrolases"/>
    <property type="match status" value="2"/>
</dbReference>
<feature type="transmembrane region" description="Helical" evidence="7">
    <location>
        <begin position="572"/>
        <end position="598"/>
    </location>
</feature>
<evidence type="ECO:0000256" key="2">
    <source>
        <dbReference type="ARBA" id="ARBA00022692"/>
    </source>
</evidence>
<feature type="transmembrane region" description="Helical" evidence="7">
    <location>
        <begin position="687"/>
        <end position="708"/>
    </location>
</feature>
<reference evidence="10 11" key="1">
    <citation type="journal article" date="2013" name="Genome Announc.">
        <title>First draft genome sequence from a member of the genus agrococcus, isolated from modern microbialites.</title>
        <authorList>
            <person name="White R.A.III."/>
            <person name="Grassa C.J."/>
            <person name="Suttle C.A."/>
        </authorList>
    </citation>
    <scope>NUCLEOTIDE SEQUENCE [LARGE SCALE GENOMIC DNA]</scope>
    <source>
        <strain evidence="10 11">RW1</strain>
    </source>
</reference>
<dbReference type="GO" id="GO:0005524">
    <property type="term" value="F:ATP binding"/>
    <property type="evidence" value="ECO:0007669"/>
    <property type="project" value="UniProtKB-KW"/>
</dbReference>
<dbReference type="InterPro" id="IPR027417">
    <property type="entry name" value="P-loop_NTPase"/>
</dbReference>
<dbReference type="InterPro" id="IPR036640">
    <property type="entry name" value="ABC1_TM_sf"/>
</dbReference>
<dbReference type="PANTHER" id="PTHR24221:SF590">
    <property type="entry name" value="COMPONENT LINKED WITH THE ASSEMBLY OF CYTOCHROME' TRANSPORT TRANSMEMBRANE ATP-BINDING PROTEIN ABC TRANSPORTER CYDD-RELATED"/>
    <property type="match status" value="1"/>
</dbReference>
<evidence type="ECO:0000256" key="7">
    <source>
        <dbReference type="SAM" id="Phobius"/>
    </source>
</evidence>
<comment type="caution">
    <text evidence="10">The sequence shown here is derived from an EMBL/GenBank/DDBJ whole genome shotgun (WGS) entry which is preliminary data.</text>
</comment>
<dbReference type="PANTHER" id="PTHR24221">
    <property type="entry name" value="ATP-BINDING CASSETTE SUB-FAMILY B"/>
    <property type="match status" value="1"/>
</dbReference>
<dbReference type="CDD" id="cd03228">
    <property type="entry name" value="ABCC_MRP_Like"/>
    <property type="match status" value="1"/>
</dbReference>
<comment type="subcellular location">
    <subcellularLocation>
        <location evidence="1">Cell membrane</location>
        <topology evidence="1">Multi-pass membrane protein</topology>
    </subcellularLocation>
</comment>
<keyword evidence="2 7" id="KW-0812">Transmembrane</keyword>
<dbReference type="InterPro" id="IPR003439">
    <property type="entry name" value="ABC_transporter-like_ATP-bd"/>
</dbReference>
<dbReference type="Pfam" id="PF00005">
    <property type="entry name" value="ABC_tran"/>
    <property type="match status" value="2"/>
</dbReference>
<evidence type="ECO:0000256" key="4">
    <source>
        <dbReference type="ARBA" id="ARBA00022840"/>
    </source>
</evidence>
<feature type="domain" description="ABC transmembrane type-1" evidence="9">
    <location>
        <begin position="8"/>
        <end position="284"/>
    </location>
</feature>
<dbReference type="SUPFAM" id="SSF90123">
    <property type="entry name" value="ABC transporter transmembrane region"/>
    <property type="match status" value="2"/>
</dbReference>
<keyword evidence="6 7" id="KW-0472">Membrane</keyword>
<dbReference type="CDD" id="cd18584">
    <property type="entry name" value="ABC_6TM_AarD_CydD"/>
    <property type="match status" value="1"/>
</dbReference>
<evidence type="ECO:0000256" key="6">
    <source>
        <dbReference type="ARBA" id="ARBA00023136"/>
    </source>
</evidence>
<sequence>MPKGPVYLLGLLAALRAAGLVLVAEAIARGIGALAAGDLAAETTRLIVMLGLAGALLRAGAEWATSVVARRIATSVKQRIRGRLWRQIAAGDAAGGGTAVLAADGLDDLDDYYVQSLPATIAAAVVPLLVGLRVLGADWLSAAIIVVTIPLIPFFMILIGRHTQQRTDEALTALTRLADHLAELARGLPVLVGLGRVDEQAKALEQLQGRYRERTQETLRWAFLSALALELVATISVAIVAVFLGLRLLNGTMELEPALVALILAPEAYAALRQVGTAFHASQDGLSALDRSQEILERPAPADVRGGSGSGPIRLEALSVQYAGRDAPTFAGITAELTGIVSIAGPSGAGKSTLLGALAGALPADAVVTGSVHGVGADAVGWAPQAPRVFADSPRAELALYGAHPLAALDELGLGHVADAAVAELSPGEQRRLAVARALARADAGATLLVLDEPTAHLDRASAERVRAAILRRADRAVVVLASHEPETTALATMTVPVGAPPLTSAPLAEERAAPLPLAEERAAPLPLAEERAAAGRTRLEAPVAVAGGSTSAGSGPRLTIRSLIRPHVASWAGSIAMAVIAVSMGLALTAVSGWLIVRASIEEHIMMLLLAIVGVRAFGIFRSVGRYAERLLTHDAAFKVVDLLRVRLWRSIAARGAGSRRLLEGGAPLDYLVTLADELRDQLPRVLPPIAVGVLVIAGTGVTTALVAPQLTWIVVLTLAIATIVASALAIWSERGAAAARVGARSRIVRGTAALASAAPDLRGNGVAGAALAQLDEASAQLSAAERRGAWSAGLGSAVVTAALAALACFVPVLAPTLTAAAASVIALLTLALLEPLGDLVAAAHRVPALRAVLARLAPVLRPAPQPAWGDAEPPSPVAAVSLDDVSVRYPGMPQPAVADVSGRAERGRWLVLDGPSGSGKSTLLSAVMGALPVECGAVRAAAAPATVSPTAEIGRVADMADASERHALHLSESAAEGVPLTELDERAWRSRVSWCPQDAYVFDSTLRGNLLLARTRDDAPDDAAMREALEQAGLARLVDSLGEGLDTRVGAGGSALSGGERQRLAVARALLTRADVILLDEPTAHLDAPTAAAMMDDVREATADRVVVLVSHRRDDRLPADAVVRLP</sequence>
<evidence type="ECO:0000256" key="1">
    <source>
        <dbReference type="ARBA" id="ARBA00004651"/>
    </source>
</evidence>
<dbReference type="PROSITE" id="PS00211">
    <property type="entry name" value="ABC_TRANSPORTER_1"/>
    <property type="match status" value="2"/>
</dbReference>
<dbReference type="PROSITE" id="PS50929">
    <property type="entry name" value="ABC_TM1F"/>
    <property type="match status" value="2"/>
</dbReference>
<dbReference type="Proteomes" id="UP000016462">
    <property type="component" value="Unassembled WGS sequence"/>
</dbReference>
<evidence type="ECO:0000259" key="8">
    <source>
        <dbReference type="PROSITE" id="PS50893"/>
    </source>
</evidence>
<dbReference type="InterPro" id="IPR017871">
    <property type="entry name" value="ABC_transporter-like_CS"/>
</dbReference>
<dbReference type="AlphaFoldDB" id="U1LD43"/>
<feature type="transmembrane region" description="Helical" evidence="7">
    <location>
        <begin position="112"/>
        <end position="132"/>
    </location>
</feature>
<evidence type="ECO:0000313" key="10">
    <source>
        <dbReference type="EMBL" id="ERG65133.1"/>
    </source>
</evidence>
<feature type="transmembrane region" description="Helical" evidence="7">
    <location>
        <begin position="44"/>
        <end position="64"/>
    </location>
</feature>
<name>U1LD43_9MICO</name>